<protein>
    <recommendedName>
        <fullName evidence="3">C4-dicarboxylate transport protein</fullName>
    </recommendedName>
</protein>
<comment type="caution">
    <text evidence="1">The sequence shown here is derived from an EMBL/GenBank/DDBJ whole genome shotgun (WGS) entry which is preliminary data.</text>
</comment>
<reference evidence="2" key="1">
    <citation type="journal article" date="2023" name="Int. J. Mol. Sci.">
        <title>Genomic and Metabolic Characterization of Plant Growth-Promoting Rhizobacteria Isolated from Nodules of Clovers Grown in Non-Farmed Soil.</title>
        <authorList>
            <person name="Wojcik M."/>
            <person name="Koper P."/>
            <person name="Zebracki K."/>
            <person name="Marczak M."/>
            <person name="Mazur A."/>
        </authorList>
    </citation>
    <scope>NUCLEOTIDE SEQUENCE [LARGE SCALE GENOMIC DNA]</scope>
    <source>
        <strain evidence="2">KB12</strain>
    </source>
</reference>
<organism evidence="1 2">
    <name type="scientific">Rhizobium brockwellii</name>
    <dbReference type="NCBI Taxonomy" id="3019932"/>
    <lineage>
        <taxon>Bacteria</taxon>
        <taxon>Pseudomonadati</taxon>
        <taxon>Pseudomonadota</taxon>
        <taxon>Alphaproteobacteria</taxon>
        <taxon>Hyphomicrobiales</taxon>
        <taxon>Rhizobiaceae</taxon>
        <taxon>Rhizobium/Agrobacterium group</taxon>
        <taxon>Rhizobium</taxon>
    </lineage>
</organism>
<evidence type="ECO:0000313" key="2">
    <source>
        <dbReference type="Proteomes" id="UP001187203"/>
    </source>
</evidence>
<evidence type="ECO:0000313" key="1">
    <source>
        <dbReference type="EMBL" id="MDV4190145.1"/>
    </source>
</evidence>
<gene>
    <name evidence="1" type="ORF">R1523_32110</name>
</gene>
<dbReference type="RefSeq" id="WP_317277193.1">
    <property type="nucleotide sequence ID" value="NZ_JAWJWH010000005.1"/>
</dbReference>
<proteinExistence type="predicted"/>
<sequence length="56" mass="6139">MNEARAVANLIGNGVATIAIAKWEETFDRATVDAVIAEQRGDIPRRIIVVTHEAQH</sequence>
<name>A0ABU3YWA0_9HYPH</name>
<dbReference type="Proteomes" id="UP001187203">
    <property type="component" value="Unassembled WGS sequence"/>
</dbReference>
<keyword evidence="2" id="KW-1185">Reference proteome</keyword>
<dbReference type="EMBL" id="JAWJWI010000025">
    <property type="protein sequence ID" value="MDV4190145.1"/>
    <property type="molecule type" value="Genomic_DNA"/>
</dbReference>
<evidence type="ECO:0008006" key="3">
    <source>
        <dbReference type="Google" id="ProtNLM"/>
    </source>
</evidence>
<accession>A0ABU3YWA0</accession>